<evidence type="ECO:0000313" key="6">
    <source>
        <dbReference type="Proteomes" id="UP000834106"/>
    </source>
</evidence>
<dbReference type="EMBL" id="OU503043">
    <property type="protein sequence ID" value="CAI9765741.1"/>
    <property type="molecule type" value="Genomic_DNA"/>
</dbReference>
<evidence type="ECO:0000256" key="2">
    <source>
        <dbReference type="ARBA" id="ARBA00022679"/>
    </source>
</evidence>
<proteinExistence type="predicted"/>
<keyword evidence="3" id="KW-0949">S-adenosyl-L-methionine</keyword>
<reference evidence="5" key="1">
    <citation type="submission" date="2023-05" db="EMBL/GenBank/DDBJ databases">
        <authorList>
            <person name="Huff M."/>
        </authorList>
    </citation>
    <scope>NUCLEOTIDE SEQUENCE</scope>
</reference>
<evidence type="ECO:0000259" key="4">
    <source>
        <dbReference type="PROSITE" id="PS50280"/>
    </source>
</evidence>
<dbReference type="GO" id="GO:0016279">
    <property type="term" value="F:protein-lysine N-methyltransferase activity"/>
    <property type="evidence" value="ECO:0007669"/>
    <property type="project" value="TreeGrafter"/>
</dbReference>
<dbReference type="Gene3D" id="3.90.1420.10">
    <property type="entry name" value="Rubisco LSMT, substrate-binding domain"/>
    <property type="match status" value="1"/>
</dbReference>
<dbReference type="Gene3D" id="3.90.1410.10">
    <property type="entry name" value="set domain protein methyltransferase, domain 1"/>
    <property type="match status" value="1"/>
</dbReference>
<dbReference type="PANTHER" id="PTHR13271">
    <property type="entry name" value="UNCHARACTERIZED PUTATIVE METHYLTRANSFERASE"/>
    <property type="match status" value="1"/>
</dbReference>
<keyword evidence="1" id="KW-0489">Methyltransferase</keyword>
<keyword evidence="6" id="KW-1185">Reference proteome</keyword>
<dbReference type="InterPro" id="IPR001214">
    <property type="entry name" value="SET_dom"/>
</dbReference>
<dbReference type="CDD" id="cd10527">
    <property type="entry name" value="SET_LSMT"/>
    <property type="match status" value="1"/>
</dbReference>
<dbReference type="AlphaFoldDB" id="A0AAD1ZD61"/>
<dbReference type="GO" id="GO:0032259">
    <property type="term" value="P:methylation"/>
    <property type="evidence" value="ECO:0007669"/>
    <property type="project" value="UniProtKB-KW"/>
</dbReference>
<evidence type="ECO:0000256" key="1">
    <source>
        <dbReference type="ARBA" id="ARBA00022603"/>
    </source>
</evidence>
<accession>A0AAD1ZD61</accession>
<protein>
    <recommendedName>
        <fullName evidence="4">SET domain-containing protein</fullName>
    </recommendedName>
</protein>
<dbReference type="FunFam" id="3.90.1410.10:FF:000011">
    <property type="entry name" value="Transcription factor, E2F and DP-related"/>
    <property type="match status" value="1"/>
</dbReference>
<dbReference type="PROSITE" id="PS50280">
    <property type="entry name" value="SET"/>
    <property type="match status" value="1"/>
</dbReference>
<sequence>MKLLVLLPNRLTLSSRSLLVLSSVKIDKNMIGDTSEIDNDVQLVLELSKGDPFLGKKKRILEVMGFDPEGSMSIRSSFTPDQLTSFLDMMIQRARIINLDEVELYFSEDAIDLGGFTGLRNELEALDSILKVIDKALSSGKYATINVLQNLRDVTLDRIHELGKRIGEETRILRDSNSDNEKCLLEWGVKNGVKTKLDIAHVEGAGRGAIAREDIEVGDIALEIPLSVIISEDLLHESDMFPVLEQIDGISAETMLLLWSMKEKHNQDSKYKLYFDTLPEEFNTGLSFGVDAVMALDGTLLLEEIVQAKEHLRIQYDELFPALCDCHPDVFPRELYTWEQFLWACELWYSNSMKVMFSDGKLRTCLIPVAGFLNHSMCPHIMHYGRIDSTTNSLKFPLSRPCNAGEQCFLSYGNFSSSHLVTFYGFFTQGDNPHDVIPLDIDVPQDEDCEDGGAACEWNTHMVRGTWFSKNHAIFNYGLPRPLLNHLRGARTPTWESNTQTRENLEIELEVLGDLCSTFEGMMEALGEATLDDRGTPQWDVKLALEFKALQRRIFSSILTSCYTGRKLLELELHKHTV</sequence>
<dbReference type="SUPFAM" id="SSF82199">
    <property type="entry name" value="SET domain"/>
    <property type="match status" value="1"/>
</dbReference>
<organism evidence="5 6">
    <name type="scientific">Fraxinus pennsylvanica</name>
    <dbReference type="NCBI Taxonomy" id="56036"/>
    <lineage>
        <taxon>Eukaryota</taxon>
        <taxon>Viridiplantae</taxon>
        <taxon>Streptophyta</taxon>
        <taxon>Embryophyta</taxon>
        <taxon>Tracheophyta</taxon>
        <taxon>Spermatophyta</taxon>
        <taxon>Magnoliopsida</taxon>
        <taxon>eudicotyledons</taxon>
        <taxon>Gunneridae</taxon>
        <taxon>Pentapetalae</taxon>
        <taxon>asterids</taxon>
        <taxon>lamiids</taxon>
        <taxon>Lamiales</taxon>
        <taxon>Oleaceae</taxon>
        <taxon>Oleeae</taxon>
        <taxon>Fraxinus</taxon>
    </lineage>
</organism>
<evidence type="ECO:0000313" key="5">
    <source>
        <dbReference type="EMBL" id="CAI9765741.1"/>
    </source>
</evidence>
<dbReference type="InterPro" id="IPR050600">
    <property type="entry name" value="SETD3_SETD6_MTase"/>
</dbReference>
<dbReference type="Proteomes" id="UP000834106">
    <property type="component" value="Chromosome 8"/>
</dbReference>
<dbReference type="InterPro" id="IPR046341">
    <property type="entry name" value="SET_dom_sf"/>
</dbReference>
<name>A0AAD1ZD61_9LAMI</name>
<evidence type="ECO:0000256" key="3">
    <source>
        <dbReference type="ARBA" id="ARBA00022691"/>
    </source>
</evidence>
<keyword evidence="2" id="KW-0808">Transferase</keyword>
<gene>
    <name evidence="5" type="ORF">FPE_LOCUS13171</name>
</gene>
<feature type="domain" description="SET" evidence="4">
    <location>
        <begin position="195"/>
        <end position="413"/>
    </location>
</feature>
<dbReference type="InterPro" id="IPR036464">
    <property type="entry name" value="Rubisco_LSMT_subst-bd_sf"/>
</dbReference>
<dbReference type="PANTHER" id="PTHR13271:SF103">
    <property type="entry name" value="N-METHYLTRANSFERASE DOMAIN AND SET DOMAIN CONTAINING PROTEIN-RELATED"/>
    <property type="match status" value="1"/>
</dbReference>